<dbReference type="EMBL" id="HBHX01018932">
    <property type="protein sequence ID" value="CAE0109864.1"/>
    <property type="molecule type" value="Transcribed_RNA"/>
</dbReference>
<reference evidence="11" key="1">
    <citation type="submission" date="2021-01" db="EMBL/GenBank/DDBJ databases">
        <authorList>
            <person name="Corre E."/>
            <person name="Pelletier E."/>
            <person name="Niang G."/>
            <person name="Scheremetjew M."/>
            <person name="Finn R."/>
            <person name="Kale V."/>
            <person name="Holt S."/>
            <person name="Cochrane G."/>
            <person name="Meng A."/>
            <person name="Brown T."/>
            <person name="Cohen L."/>
        </authorList>
    </citation>
    <scope>NUCLEOTIDE SEQUENCE</scope>
    <source>
        <strain evidence="11">CCMP281</strain>
    </source>
</reference>
<dbReference type="PANTHER" id="PTHR11946:SF109">
    <property type="entry name" value="VALINE--TRNA LIGASE"/>
    <property type="match status" value="1"/>
</dbReference>
<keyword evidence="6" id="KW-0648">Protein biosynthesis</keyword>
<evidence type="ECO:0000259" key="10">
    <source>
        <dbReference type="Pfam" id="PF10458"/>
    </source>
</evidence>
<accession>A0A7S3APW0</accession>
<dbReference type="InterPro" id="IPR037118">
    <property type="entry name" value="Val-tRNA_synth_C_sf"/>
</dbReference>
<dbReference type="Pfam" id="PF10458">
    <property type="entry name" value="Val_tRNA-synt_C"/>
    <property type="match status" value="1"/>
</dbReference>
<dbReference type="InterPro" id="IPR002303">
    <property type="entry name" value="Valyl-tRNA_ligase"/>
</dbReference>
<dbReference type="GO" id="GO:0004832">
    <property type="term" value="F:valine-tRNA ligase activity"/>
    <property type="evidence" value="ECO:0007669"/>
    <property type="project" value="UniProtKB-EC"/>
</dbReference>
<evidence type="ECO:0000256" key="7">
    <source>
        <dbReference type="ARBA" id="ARBA00023146"/>
    </source>
</evidence>
<evidence type="ECO:0000256" key="6">
    <source>
        <dbReference type="ARBA" id="ARBA00022917"/>
    </source>
</evidence>
<dbReference type="InterPro" id="IPR019499">
    <property type="entry name" value="Val-tRNA_synth_tRNA-bd"/>
</dbReference>
<evidence type="ECO:0000256" key="1">
    <source>
        <dbReference type="ARBA" id="ARBA00005594"/>
    </source>
</evidence>
<keyword evidence="3" id="KW-0436">Ligase</keyword>
<evidence type="ECO:0000313" key="11">
    <source>
        <dbReference type="EMBL" id="CAE0109864.1"/>
    </source>
</evidence>
<comment type="similarity">
    <text evidence="1">Belongs to the class-I aminoacyl-tRNA synthetase family.</text>
</comment>
<gene>
    <name evidence="11" type="ORF">HERI1096_LOCUS10524</name>
</gene>
<feature type="domain" description="Valyl-tRNA synthetase tRNA-binding arm" evidence="10">
    <location>
        <begin position="120"/>
        <end position="181"/>
    </location>
</feature>
<evidence type="ECO:0000256" key="3">
    <source>
        <dbReference type="ARBA" id="ARBA00022598"/>
    </source>
</evidence>
<feature type="compositionally biased region" description="Basic and acidic residues" evidence="9">
    <location>
        <begin position="160"/>
        <end position="172"/>
    </location>
</feature>
<dbReference type="AlphaFoldDB" id="A0A7S3APW0"/>
<dbReference type="GO" id="GO:0005524">
    <property type="term" value="F:ATP binding"/>
    <property type="evidence" value="ECO:0007669"/>
    <property type="project" value="UniProtKB-KW"/>
</dbReference>
<feature type="region of interest" description="Disordered" evidence="9">
    <location>
        <begin position="149"/>
        <end position="172"/>
    </location>
</feature>
<keyword evidence="4" id="KW-0547">Nucleotide-binding</keyword>
<dbReference type="SUPFAM" id="SSF46589">
    <property type="entry name" value="tRNA-binding arm"/>
    <property type="match status" value="1"/>
</dbReference>
<dbReference type="SUPFAM" id="SSF47323">
    <property type="entry name" value="Anticodon-binding domain of a subclass of class I aminoacyl-tRNA synthetases"/>
    <property type="match status" value="1"/>
</dbReference>
<evidence type="ECO:0000256" key="8">
    <source>
        <dbReference type="ARBA" id="ARBA00029936"/>
    </source>
</evidence>
<dbReference type="InterPro" id="IPR010978">
    <property type="entry name" value="tRNA-bd_arm"/>
</dbReference>
<dbReference type="PANTHER" id="PTHR11946">
    <property type="entry name" value="VALYL-TRNA SYNTHETASES"/>
    <property type="match status" value="1"/>
</dbReference>
<evidence type="ECO:0000256" key="4">
    <source>
        <dbReference type="ARBA" id="ARBA00022741"/>
    </source>
</evidence>
<evidence type="ECO:0000256" key="9">
    <source>
        <dbReference type="SAM" id="MobiDB-lite"/>
    </source>
</evidence>
<sequence>MNAPFPVPGAVSAWKSDAAEEAMEIVLKVAGSIRSLRSTYLKGPLEKHAPAIYIVARRPEVAAIVSSQVETICALAKSSKTPPPASVQIVPEGCPPPRGCATDIVDQTTEVHILLQGVVDFSKEVARLQKEEAGLLGRIEKLKKKMEAPSYADKCPPSQKAEDAEKASEMQAEHKTILAAIANFQTSA</sequence>
<protein>
    <recommendedName>
        <fullName evidence="2">valine--tRNA ligase</fullName>
        <ecNumber evidence="2">6.1.1.9</ecNumber>
    </recommendedName>
    <alternativeName>
        <fullName evidence="8">Valyl-tRNA synthetase</fullName>
    </alternativeName>
</protein>
<dbReference type="GO" id="GO:0005829">
    <property type="term" value="C:cytosol"/>
    <property type="evidence" value="ECO:0007669"/>
    <property type="project" value="TreeGrafter"/>
</dbReference>
<dbReference type="Gene3D" id="1.10.287.380">
    <property type="entry name" value="Valyl-tRNA synthetase, C-terminal domain"/>
    <property type="match status" value="1"/>
</dbReference>
<proteinExistence type="inferred from homology"/>
<keyword evidence="7" id="KW-0030">Aminoacyl-tRNA synthetase</keyword>
<keyword evidence="5" id="KW-0067">ATP-binding</keyword>
<dbReference type="EC" id="6.1.1.9" evidence="2"/>
<dbReference type="GO" id="GO:0006438">
    <property type="term" value="P:valyl-tRNA aminoacylation"/>
    <property type="evidence" value="ECO:0007669"/>
    <property type="project" value="InterPro"/>
</dbReference>
<organism evidence="11">
    <name type="scientific">Haptolina ericina</name>
    <dbReference type="NCBI Taxonomy" id="156174"/>
    <lineage>
        <taxon>Eukaryota</taxon>
        <taxon>Haptista</taxon>
        <taxon>Haptophyta</taxon>
        <taxon>Prymnesiophyceae</taxon>
        <taxon>Prymnesiales</taxon>
        <taxon>Prymnesiaceae</taxon>
        <taxon>Haptolina</taxon>
    </lineage>
</organism>
<name>A0A7S3APW0_9EUKA</name>
<evidence type="ECO:0000256" key="5">
    <source>
        <dbReference type="ARBA" id="ARBA00022840"/>
    </source>
</evidence>
<dbReference type="InterPro" id="IPR009080">
    <property type="entry name" value="tRNAsynth_Ia_anticodon-bd"/>
</dbReference>
<evidence type="ECO:0000256" key="2">
    <source>
        <dbReference type="ARBA" id="ARBA00013169"/>
    </source>
</evidence>